<accession>A0AAC9JFL3</accession>
<evidence type="ECO:0000313" key="3">
    <source>
        <dbReference type="Proteomes" id="UP000182101"/>
    </source>
</evidence>
<feature type="chain" id="PRO_5042193213" description="Solute-binding protein family 3/N-terminal domain-containing protein" evidence="1">
    <location>
        <begin position="28"/>
        <end position="246"/>
    </location>
</feature>
<name>A0AAC9JFL3_9ALTE</name>
<gene>
    <name evidence="2" type="ORF">BM524_12810</name>
</gene>
<keyword evidence="1" id="KW-0732">Signal</keyword>
<proteinExistence type="predicted"/>
<dbReference type="Proteomes" id="UP000182101">
    <property type="component" value="Chromosome"/>
</dbReference>
<reference evidence="2 3" key="1">
    <citation type="submission" date="2016-11" db="EMBL/GenBank/DDBJ databases">
        <title>Networking in microbes: conjugative elements and plasmids in the genus Alteromonas.</title>
        <authorList>
            <person name="Lopez-Perez M."/>
            <person name="Ramon-Marco N."/>
            <person name="Rodriguez-Valera F."/>
        </authorList>
    </citation>
    <scope>NUCLEOTIDE SEQUENCE [LARGE SCALE GENOMIC DNA]</scope>
    <source>
        <strain evidence="2 3">CP48</strain>
    </source>
</reference>
<evidence type="ECO:0008006" key="4">
    <source>
        <dbReference type="Google" id="ProtNLM"/>
    </source>
</evidence>
<sequence length="246" mass="27521">METTLTTLKKGVLHLIFLLPLSPLSHAEVIAEPGTLSHEVSHKEKYVVGHLNHPRVNSFYKPLIERAYRDIGIEIVFETVGGERGLRLLNEGMTDADVIRYDVVSQADNNIVIVPPALSHGASFLLCIREAECNRDVIQNPDKAIAATTRFFINMRAKPGELNANIFEFDDFNHVIGLLLSGRFDYAIMPSDFSEKAIFEQSGIEYIPLVKHELVHVINKKHAHLVDDLSASIAKQLALLDTEETE</sequence>
<evidence type="ECO:0000256" key="1">
    <source>
        <dbReference type="SAM" id="SignalP"/>
    </source>
</evidence>
<organism evidence="2 3">
    <name type="scientific">Alteromonas mediterranea</name>
    <dbReference type="NCBI Taxonomy" id="314275"/>
    <lineage>
        <taxon>Bacteria</taxon>
        <taxon>Pseudomonadati</taxon>
        <taxon>Pseudomonadota</taxon>
        <taxon>Gammaproteobacteria</taxon>
        <taxon>Alteromonadales</taxon>
        <taxon>Alteromonadaceae</taxon>
        <taxon>Alteromonas/Salinimonas group</taxon>
        <taxon>Alteromonas</taxon>
    </lineage>
</organism>
<dbReference type="SUPFAM" id="SSF53850">
    <property type="entry name" value="Periplasmic binding protein-like II"/>
    <property type="match status" value="1"/>
</dbReference>
<dbReference type="AlphaFoldDB" id="A0AAC9JFL3"/>
<dbReference type="EMBL" id="CP018024">
    <property type="protein sequence ID" value="APD90607.1"/>
    <property type="molecule type" value="Genomic_DNA"/>
</dbReference>
<dbReference type="RefSeq" id="WP_071959672.1">
    <property type="nucleotide sequence ID" value="NZ_CP018024.1"/>
</dbReference>
<protein>
    <recommendedName>
        <fullName evidence="4">Solute-binding protein family 3/N-terminal domain-containing protein</fullName>
    </recommendedName>
</protein>
<feature type="signal peptide" evidence="1">
    <location>
        <begin position="1"/>
        <end position="27"/>
    </location>
</feature>
<evidence type="ECO:0000313" key="2">
    <source>
        <dbReference type="EMBL" id="APD90607.1"/>
    </source>
</evidence>